<evidence type="ECO:0000313" key="10">
    <source>
        <dbReference type="EMBL" id="MEP0866506.1"/>
    </source>
</evidence>
<dbReference type="InterPro" id="IPR027417">
    <property type="entry name" value="P-loop_NTPase"/>
</dbReference>
<accession>A0ABV0JSY3</accession>
<reference evidence="10 11" key="1">
    <citation type="submission" date="2022-04" db="EMBL/GenBank/DDBJ databases">
        <title>Positive selection, recombination, and allopatry shape intraspecific diversity of widespread and dominant cyanobacteria.</title>
        <authorList>
            <person name="Wei J."/>
            <person name="Shu W."/>
            <person name="Hu C."/>
        </authorList>
    </citation>
    <scope>NUCLEOTIDE SEQUENCE [LARGE SCALE GENOMIC DNA]</scope>
    <source>
        <strain evidence="10 11">GB2-A5</strain>
    </source>
</reference>
<keyword evidence="6 7" id="KW-0472">Membrane</keyword>
<dbReference type="InterPro" id="IPR036640">
    <property type="entry name" value="ABC1_TM_sf"/>
</dbReference>
<feature type="transmembrane region" description="Helical" evidence="7">
    <location>
        <begin position="54"/>
        <end position="75"/>
    </location>
</feature>
<keyword evidence="11" id="KW-1185">Reference proteome</keyword>
<dbReference type="PROSITE" id="PS50929">
    <property type="entry name" value="ABC_TM1F"/>
    <property type="match status" value="1"/>
</dbReference>
<feature type="domain" description="ABC transporter" evidence="8">
    <location>
        <begin position="329"/>
        <end position="534"/>
    </location>
</feature>
<dbReference type="Proteomes" id="UP001442494">
    <property type="component" value="Unassembled WGS sequence"/>
</dbReference>
<evidence type="ECO:0000259" key="9">
    <source>
        <dbReference type="PROSITE" id="PS50929"/>
    </source>
</evidence>
<feature type="transmembrane region" description="Helical" evidence="7">
    <location>
        <begin position="231"/>
        <end position="252"/>
    </location>
</feature>
<evidence type="ECO:0000259" key="8">
    <source>
        <dbReference type="PROSITE" id="PS50893"/>
    </source>
</evidence>
<organism evidence="10 11">
    <name type="scientific">Funiculus sociatus GB2-A5</name>
    <dbReference type="NCBI Taxonomy" id="2933946"/>
    <lineage>
        <taxon>Bacteria</taxon>
        <taxon>Bacillati</taxon>
        <taxon>Cyanobacteriota</taxon>
        <taxon>Cyanophyceae</taxon>
        <taxon>Coleofasciculales</taxon>
        <taxon>Coleofasciculaceae</taxon>
        <taxon>Funiculus</taxon>
    </lineage>
</organism>
<dbReference type="SMART" id="SM00382">
    <property type="entry name" value="AAA"/>
    <property type="match status" value="1"/>
</dbReference>
<dbReference type="Gene3D" id="1.20.1560.10">
    <property type="entry name" value="ABC transporter type 1, transmembrane domain"/>
    <property type="match status" value="1"/>
</dbReference>
<feature type="transmembrane region" description="Helical" evidence="7">
    <location>
        <begin position="121"/>
        <end position="142"/>
    </location>
</feature>
<sequence>MNLIGFLLRESWVTVAIAAFTGSISGACSAFLIASINNALSSNNTSTNQLLWGFVGLAIVTLVSSLISGFLLVSLSQEAVYKLRLHLSGLILSCPLRHLEELGANRILATLTEDIQAISTAVFTIPFLCIDIAIIFGCLVYLGSLSWVVLLITLVFLAVAIGSVQFLLSKAERLLKLARDEQDRLFKHFRAITDGIKELKLNVRRREAFLTEELQVTAASSRDYRVTSLRILAIASSFGDLLFFILLGLLVFGLPQLTTINTSVLSGYVLTLTFIMRPIQSILQILPGLSQASVALQKIDTLGLSLASRSENIPNQPDPQPFFKSVELIQISHTYRREQEESNFTLGPINLTFHPGELVFIVGGNGSGKSTLAKIIAGLYIPESGEISLNGEKITDNNRESYRQLFATVFSDFYLFERILGININNLDTQAQEYLRQLQLEHKVQIKDGVLSTTDLSQGQRKRLALLTAYLEDRLIYLFDEWASDQDPFFREIFYKQLLPELQSKGKTILVISHDDRYFHLADKTIKLDYGKLA</sequence>
<evidence type="ECO:0000256" key="7">
    <source>
        <dbReference type="SAM" id="Phobius"/>
    </source>
</evidence>
<comment type="caution">
    <text evidence="10">The sequence shown here is derived from an EMBL/GenBank/DDBJ whole genome shotgun (WGS) entry which is preliminary data.</text>
</comment>
<feature type="domain" description="ABC transmembrane type-1" evidence="9">
    <location>
        <begin position="13"/>
        <end position="291"/>
    </location>
</feature>
<keyword evidence="5 7" id="KW-1133">Transmembrane helix</keyword>
<dbReference type="Gene3D" id="3.40.50.300">
    <property type="entry name" value="P-loop containing nucleotide triphosphate hydrolases"/>
    <property type="match status" value="1"/>
</dbReference>
<dbReference type="PANTHER" id="PTHR24221:SF654">
    <property type="entry name" value="ATP-BINDING CASSETTE SUB-FAMILY B MEMBER 6"/>
    <property type="match status" value="1"/>
</dbReference>
<dbReference type="InterPro" id="IPR005898">
    <property type="entry name" value="Cyc_pep_transpt_SyrD/YojI"/>
</dbReference>
<dbReference type="InterPro" id="IPR017871">
    <property type="entry name" value="ABC_transporter-like_CS"/>
</dbReference>
<feature type="transmembrane region" description="Helical" evidence="7">
    <location>
        <begin position="148"/>
        <end position="168"/>
    </location>
</feature>
<keyword evidence="3" id="KW-0547">Nucleotide-binding</keyword>
<dbReference type="CDD" id="cd03228">
    <property type="entry name" value="ABCC_MRP_Like"/>
    <property type="match status" value="1"/>
</dbReference>
<dbReference type="NCBIfam" id="TIGR01194">
    <property type="entry name" value="cyc_pep_trnsptr"/>
    <property type="match status" value="1"/>
</dbReference>
<evidence type="ECO:0000256" key="4">
    <source>
        <dbReference type="ARBA" id="ARBA00022840"/>
    </source>
</evidence>
<name>A0ABV0JSY3_9CYAN</name>
<keyword evidence="2 7" id="KW-0812">Transmembrane</keyword>
<gene>
    <name evidence="10" type="ORF">NDI37_18785</name>
</gene>
<feature type="transmembrane region" description="Helical" evidence="7">
    <location>
        <begin position="12"/>
        <end position="34"/>
    </location>
</feature>
<dbReference type="InterPro" id="IPR039421">
    <property type="entry name" value="Type_1_exporter"/>
</dbReference>
<evidence type="ECO:0000256" key="2">
    <source>
        <dbReference type="ARBA" id="ARBA00022692"/>
    </source>
</evidence>
<dbReference type="InterPro" id="IPR011527">
    <property type="entry name" value="ABC1_TM_dom"/>
</dbReference>
<dbReference type="InterPro" id="IPR003439">
    <property type="entry name" value="ABC_transporter-like_ATP-bd"/>
</dbReference>
<dbReference type="EMBL" id="JAMPKK010000045">
    <property type="protein sequence ID" value="MEP0866506.1"/>
    <property type="molecule type" value="Genomic_DNA"/>
</dbReference>
<dbReference type="PROSITE" id="PS50893">
    <property type="entry name" value="ABC_TRANSPORTER_2"/>
    <property type="match status" value="1"/>
</dbReference>
<evidence type="ECO:0000256" key="3">
    <source>
        <dbReference type="ARBA" id="ARBA00022741"/>
    </source>
</evidence>
<dbReference type="PANTHER" id="PTHR24221">
    <property type="entry name" value="ATP-BINDING CASSETTE SUB-FAMILY B"/>
    <property type="match status" value="1"/>
</dbReference>
<evidence type="ECO:0000313" key="11">
    <source>
        <dbReference type="Proteomes" id="UP001442494"/>
    </source>
</evidence>
<dbReference type="SUPFAM" id="SSF90123">
    <property type="entry name" value="ABC transporter transmembrane region"/>
    <property type="match status" value="1"/>
</dbReference>
<dbReference type="PROSITE" id="PS00211">
    <property type="entry name" value="ABC_TRANSPORTER_1"/>
    <property type="match status" value="1"/>
</dbReference>
<dbReference type="Pfam" id="PF00664">
    <property type="entry name" value="ABC_membrane"/>
    <property type="match status" value="1"/>
</dbReference>
<comment type="subcellular location">
    <subcellularLocation>
        <location evidence="1">Cell membrane</location>
        <topology evidence="1">Multi-pass membrane protein</topology>
    </subcellularLocation>
</comment>
<dbReference type="InterPro" id="IPR003593">
    <property type="entry name" value="AAA+_ATPase"/>
</dbReference>
<dbReference type="Pfam" id="PF00005">
    <property type="entry name" value="ABC_tran"/>
    <property type="match status" value="1"/>
</dbReference>
<evidence type="ECO:0000256" key="1">
    <source>
        <dbReference type="ARBA" id="ARBA00004651"/>
    </source>
</evidence>
<evidence type="ECO:0000256" key="5">
    <source>
        <dbReference type="ARBA" id="ARBA00022989"/>
    </source>
</evidence>
<proteinExistence type="predicted"/>
<evidence type="ECO:0000256" key="6">
    <source>
        <dbReference type="ARBA" id="ARBA00023136"/>
    </source>
</evidence>
<protein>
    <submittedName>
        <fullName evidence="10">Cyclic peptide export ABC transporter</fullName>
    </submittedName>
</protein>
<keyword evidence="4" id="KW-0067">ATP-binding</keyword>
<dbReference type="RefSeq" id="WP_190422396.1">
    <property type="nucleotide sequence ID" value="NZ_JAMPKK010000045.1"/>
</dbReference>
<dbReference type="SUPFAM" id="SSF52540">
    <property type="entry name" value="P-loop containing nucleoside triphosphate hydrolases"/>
    <property type="match status" value="1"/>
</dbReference>